<reference evidence="2 3" key="1">
    <citation type="submission" date="2024-04" db="EMBL/GenBank/DDBJ databases">
        <title>Phyllosticta paracitricarpa is synonymous to the EU quarantine fungus P. citricarpa based on phylogenomic analyses.</title>
        <authorList>
            <consortium name="Lawrence Berkeley National Laboratory"/>
            <person name="Van ingen-buijs V.A."/>
            <person name="Van westerhoven A.C."/>
            <person name="Haridas S."/>
            <person name="Skiadas P."/>
            <person name="Martin F."/>
            <person name="Groenewald J.Z."/>
            <person name="Crous P.W."/>
            <person name="Seidl M.F."/>
        </authorList>
    </citation>
    <scope>NUCLEOTIDE SEQUENCE [LARGE SCALE GENOMIC DNA]</scope>
    <source>
        <strain evidence="2 3">CPC 17464</strain>
    </source>
</reference>
<protein>
    <submittedName>
        <fullName evidence="2">Uncharacterized protein</fullName>
    </submittedName>
</protein>
<dbReference type="Proteomes" id="UP001360953">
    <property type="component" value="Unassembled WGS sequence"/>
</dbReference>
<dbReference type="RefSeq" id="XP_066656293.1">
    <property type="nucleotide sequence ID" value="XM_066795449.1"/>
</dbReference>
<sequence length="232" mass="24925">MTAGSSSAFVPQRSRYKCTILSFQLMQSIRRTLCAVLLLYSTHAAIPITTGGGNTTHNSIITTFTTSLTHPMPPQTPSPVSKALSKPPSPPSTPDTLPQLPHDLTRAKLPPKPGSRPPATRAPLPIQARPHRRTARSPSGIAVCSCSWLRFMMQVHPPARMDGCPDRTCPFLSFLFPCGRAVALGSGCLGRLAGIEGGRCRQMWPGPRWLNGGRGLVGQWAATNGGRIRGEE</sequence>
<dbReference type="EMBL" id="JBBPEH010000005">
    <property type="protein sequence ID" value="KAK7538606.1"/>
    <property type="molecule type" value="Genomic_DNA"/>
</dbReference>
<comment type="caution">
    <text evidence="2">The sequence shown here is derived from an EMBL/GenBank/DDBJ whole genome shotgun (WGS) entry which is preliminary data.</text>
</comment>
<gene>
    <name evidence="2" type="ORF">J3D65DRAFT_336188</name>
</gene>
<name>A0ABR1LVS2_9PEZI</name>
<evidence type="ECO:0000256" key="1">
    <source>
        <dbReference type="SAM" id="MobiDB-lite"/>
    </source>
</evidence>
<dbReference type="GeneID" id="92028355"/>
<feature type="region of interest" description="Disordered" evidence="1">
    <location>
        <begin position="66"/>
        <end position="136"/>
    </location>
</feature>
<evidence type="ECO:0000313" key="3">
    <source>
        <dbReference type="Proteomes" id="UP001360953"/>
    </source>
</evidence>
<accession>A0ABR1LVS2</accession>
<keyword evidence="3" id="KW-1185">Reference proteome</keyword>
<evidence type="ECO:0000313" key="2">
    <source>
        <dbReference type="EMBL" id="KAK7538606.1"/>
    </source>
</evidence>
<proteinExistence type="predicted"/>
<organism evidence="2 3">
    <name type="scientific">Phyllosticta citribraziliensis</name>
    <dbReference type="NCBI Taxonomy" id="989973"/>
    <lineage>
        <taxon>Eukaryota</taxon>
        <taxon>Fungi</taxon>
        <taxon>Dikarya</taxon>
        <taxon>Ascomycota</taxon>
        <taxon>Pezizomycotina</taxon>
        <taxon>Dothideomycetes</taxon>
        <taxon>Dothideomycetes incertae sedis</taxon>
        <taxon>Botryosphaeriales</taxon>
        <taxon>Phyllostictaceae</taxon>
        <taxon>Phyllosticta</taxon>
    </lineage>
</organism>